<proteinExistence type="predicted"/>
<gene>
    <name evidence="1" type="ORF">EHUX00137_LOCUS17943</name>
    <name evidence="2" type="ORF">EHUX00137_LOCUS17944</name>
</gene>
<name>A0A6V2R6X4_EMIHU</name>
<sequence>MVAASFSDEGGGVVLCTASNLAEREVYERFKQEQGEAIQALADDAKLLFRVTVDDNTPLKPGQSHALVYAGVAHTARLSRLLEVFNARYCKGEGQEGAFLLSSGYAIKPNASCGSVFMRHGDSVTFHSVVDFTRLAYAS</sequence>
<organism evidence="1">
    <name type="scientific">Emiliania huxleyi</name>
    <name type="common">Coccolithophore</name>
    <name type="synonym">Pontosphaera huxleyi</name>
    <dbReference type="NCBI Taxonomy" id="2903"/>
    <lineage>
        <taxon>Eukaryota</taxon>
        <taxon>Haptista</taxon>
        <taxon>Haptophyta</taxon>
        <taxon>Prymnesiophyceae</taxon>
        <taxon>Isochrysidales</taxon>
        <taxon>Noelaerhabdaceae</taxon>
        <taxon>Emiliania</taxon>
    </lineage>
</organism>
<evidence type="ECO:0000313" key="2">
    <source>
        <dbReference type="EMBL" id="CAE0550194.1"/>
    </source>
</evidence>
<dbReference type="AlphaFoldDB" id="A0A6V2R6X4"/>
<reference evidence="1" key="1">
    <citation type="submission" date="2021-01" db="EMBL/GenBank/DDBJ databases">
        <authorList>
            <person name="Corre E."/>
            <person name="Pelletier E."/>
            <person name="Niang G."/>
            <person name="Scheremetjew M."/>
            <person name="Finn R."/>
            <person name="Kale V."/>
            <person name="Holt S."/>
            <person name="Cochrane G."/>
            <person name="Meng A."/>
            <person name="Brown T."/>
            <person name="Cohen L."/>
        </authorList>
    </citation>
    <scope>NUCLEOTIDE SEQUENCE</scope>
    <source>
        <strain evidence="1">379</strain>
    </source>
</reference>
<dbReference type="EMBL" id="HBIR01023437">
    <property type="protein sequence ID" value="CAE0550194.1"/>
    <property type="molecule type" value="Transcribed_RNA"/>
</dbReference>
<evidence type="ECO:0000313" key="1">
    <source>
        <dbReference type="EMBL" id="CAE0550192.1"/>
    </source>
</evidence>
<protein>
    <submittedName>
        <fullName evidence="1">Uncharacterized protein</fullName>
    </submittedName>
</protein>
<accession>A0A6V2R6X4</accession>
<dbReference type="EMBL" id="HBIR01023436">
    <property type="protein sequence ID" value="CAE0550192.1"/>
    <property type="molecule type" value="Transcribed_RNA"/>
</dbReference>